<feature type="transmembrane region" description="Helical" evidence="7">
    <location>
        <begin position="12"/>
        <end position="34"/>
    </location>
</feature>
<sequence>MGKRVRTDLGDLLILTVDIMLLVIAYILSYFLVYGTSTNSLVWNPFVESVPVMVLLYIFLMTSYGLWKTMRLSLGEVIYSVFLTAGTLSALNFLISRFIIDRAYPKYIFMAGFVLAFILLSIWRTLVYWLQIAEHGRKNLLIIGGKDAGRIAVKAIEGMSRLYQVRAVADWRSRNVSKYIEENEVVFLSDDIGGEEKSRLIDMLMSMKKSVYVVPKSYEINILKAHFERVSDKPLIKLRRLELTIEQRFLKRILDLVLSVIGLILFSPVVAAAAWKIKAYDKGSVFYTQERLTRGNKVFRICKLRSMVIDAEKETGPSLVNFEDERVTPIGRRLRANRLDEIPQLFNVLKGEMSIVGPRPERQSFFEEFSRNIPDYKYRTVVKAGLTGYAQVYGSYTSSPEDKAKYDLLYIKEYSFLRDIKIILLTMKIMFMKDKAGGVRKEPDIYELARERGLDITIDISEAAFSQDMP</sequence>
<comment type="similarity">
    <text evidence="2">Belongs to the bacterial sugar transferase family.</text>
</comment>
<feature type="transmembrane region" description="Helical" evidence="7">
    <location>
        <begin position="74"/>
        <end position="95"/>
    </location>
</feature>
<dbReference type="PANTHER" id="PTHR30576:SF0">
    <property type="entry name" value="UNDECAPRENYL-PHOSPHATE N-ACETYLGALACTOSAMINYL 1-PHOSPHATE TRANSFERASE-RELATED"/>
    <property type="match status" value="1"/>
</dbReference>
<evidence type="ECO:0000256" key="5">
    <source>
        <dbReference type="ARBA" id="ARBA00022989"/>
    </source>
</evidence>
<keyword evidence="10" id="KW-1185">Reference proteome</keyword>
<evidence type="ECO:0000256" key="3">
    <source>
        <dbReference type="ARBA" id="ARBA00022679"/>
    </source>
</evidence>
<reference evidence="9 10" key="1">
    <citation type="submission" date="2021-03" db="EMBL/GenBank/DDBJ databases">
        <title>Genomic Encyclopedia of Type Strains, Phase IV (KMG-IV): sequencing the most valuable type-strain genomes for metagenomic binning, comparative biology and taxonomic classification.</title>
        <authorList>
            <person name="Goeker M."/>
        </authorList>
    </citation>
    <scope>NUCLEOTIDE SEQUENCE [LARGE SCALE GENOMIC DNA]</scope>
    <source>
        <strain evidence="9 10">DSM 6139</strain>
    </source>
</reference>
<evidence type="ECO:0000313" key="10">
    <source>
        <dbReference type="Proteomes" id="UP001519271"/>
    </source>
</evidence>
<dbReference type="InterPro" id="IPR017475">
    <property type="entry name" value="EPS_sugar_tfrase"/>
</dbReference>
<evidence type="ECO:0000256" key="2">
    <source>
        <dbReference type="ARBA" id="ARBA00006464"/>
    </source>
</evidence>
<evidence type="ECO:0000256" key="6">
    <source>
        <dbReference type="ARBA" id="ARBA00023136"/>
    </source>
</evidence>
<organism evidence="9 10">
    <name type="scientific">Youngiibacter multivorans</name>
    <dbReference type="NCBI Taxonomy" id="937251"/>
    <lineage>
        <taxon>Bacteria</taxon>
        <taxon>Bacillati</taxon>
        <taxon>Bacillota</taxon>
        <taxon>Clostridia</taxon>
        <taxon>Eubacteriales</taxon>
        <taxon>Clostridiaceae</taxon>
        <taxon>Youngiibacter</taxon>
    </lineage>
</organism>
<feature type="transmembrane region" description="Helical" evidence="7">
    <location>
        <begin position="46"/>
        <end position="67"/>
    </location>
</feature>
<dbReference type="RefSeq" id="WP_209458411.1">
    <property type="nucleotide sequence ID" value="NZ_JAGGKC010000003.1"/>
</dbReference>
<feature type="transmembrane region" description="Helical" evidence="7">
    <location>
        <begin position="107"/>
        <end position="130"/>
    </location>
</feature>
<comment type="subcellular location">
    <subcellularLocation>
        <location evidence="1">Membrane</location>
        <topology evidence="1">Multi-pass membrane protein</topology>
    </subcellularLocation>
</comment>
<gene>
    <name evidence="9" type="ORF">J2Z34_000646</name>
</gene>
<keyword evidence="5 7" id="KW-1133">Transmembrane helix</keyword>
<protein>
    <submittedName>
        <fullName evidence="9">Exopolysaccharide biosynthesis polyprenyl glycosylphosphotransferase</fullName>
    </submittedName>
</protein>
<dbReference type="Pfam" id="PF02397">
    <property type="entry name" value="Bac_transf"/>
    <property type="match status" value="1"/>
</dbReference>
<feature type="transmembrane region" description="Helical" evidence="7">
    <location>
        <begin position="253"/>
        <end position="275"/>
    </location>
</feature>
<dbReference type="PANTHER" id="PTHR30576">
    <property type="entry name" value="COLANIC BIOSYNTHESIS UDP-GLUCOSE LIPID CARRIER TRANSFERASE"/>
    <property type="match status" value="1"/>
</dbReference>
<dbReference type="Proteomes" id="UP001519271">
    <property type="component" value="Unassembled WGS sequence"/>
</dbReference>
<evidence type="ECO:0000256" key="7">
    <source>
        <dbReference type="SAM" id="Phobius"/>
    </source>
</evidence>
<comment type="caution">
    <text evidence="9">The sequence shown here is derived from an EMBL/GenBank/DDBJ whole genome shotgun (WGS) entry which is preliminary data.</text>
</comment>
<evidence type="ECO:0000256" key="1">
    <source>
        <dbReference type="ARBA" id="ARBA00004141"/>
    </source>
</evidence>
<dbReference type="EMBL" id="JAGGKC010000003">
    <property type="protein sequence ID" value="MBP1918175.1"/>
    <property type="molecule type" value="Genomic_DNA"/>
</dbReference>
<feature type="domain" description="Bacterial sugar transferase" evidence="8">
    <location>
        <begin position="251"/>
        <end position="431"/>
    </location>
</feature>
<evidence type="ECO:0000256" key="4">
    <source>
        <dbReference type="ARBA" id="ARBA00022692"/>
    </source>
</evidence>
<dbReference type="InterPro" id="IPR003362">
    <property type="entry name" value="Bact_transf"/>
</dbReference>
<accession>A0ABS4G0V0</accession>
<keyword evidence="4 7" id="KW-0812">Transmembrane</keyword>
<evidence type="ECO:0000313" key="9">
    <source>
        <dbReference type="EMBL" id="MBP1918175.1"/>
    </source>
</evidence>
<proteinExistence type="inferred from homology"/>
<dbReference type="NCBIfam" id="TIGR03025">
    <property type="entry name" value="EPS_sugtrans"/>
    <property type="match status" value="1"/>
</dbReference>
<keyword evidence="3" id="KW-0808">Transferase</keyword>
<evidence type="ECO:0000259" key="8">
    <source>
        <dbReference type="Pfam" id="PF02397"/>
    </source>
</evidence>
<name>A0ABS4G0V0_9CLOT</name>
<keyword evidence="6 7" id="KW-0472">Membrane</keyword>